<organism evidence="2 3">
    <name type="scientific">Aldrovandia affinis</name>
    <dbReference type="NCBI Taxonomy" id="143900"/>
    <lineage>
        <taxon>Eukaryota</taxon>
        <taxon>Metazoa</taxon>
        <taxon>Chordata</taxon>
        <taxon>Craniata</taxon>
        <taxon>Vertebrata</taxon>
        <taxon>Euteleostomi</taxon>
        <taxon>Actinopterygii</taxon>
        <taxon>Neopterygii</taxon>
        <taxon>Teleostei</taxon>
        <taxon>Notacanthiformes</taxon>
        <taxon>Halosauridae</taxon>
        <taxon>Aldrovandia</taxon>
    </lineage>
</organism>
<evidence type="ECO:0000313" key="2">
    <source>
        <dbReference type="EMBL" id="KAJ8385306.1"/>
    </source>
</evidence>
<keyword evidence="3" id="KW-1185">Reference proteome</keyword>
<evidence type="ECO:0000256" key="1">
    <source>
        <dbReference type="SAM" id="MobiDB-lite"/>
    </source>
</evidence>
<comment type="caution">
    <text evidence="2">The sequence shown here is derived from an EMBL/GenBank/DDBJ whole genome shotgun (WGS) entry which is preliminary data.</text>
</comment>
<name>A0AAD7RJD2_9TELE</name>
<feature type="compositionally biased region" description="Low complexity" evidence="1">
    <location>
        <begin position="28"/>
        <end position="43"/>
    </location>
</feature>
<feature type="region of interest" description="Disordered" evidence="1">
    <location>
        <begin position="28"/>
        <end position="115"/>
    </location>
</feature>
<accession>A0AAD7RJD2</accession>
<gene>
    <name evidence="2" type="ORF">AAFF_G00190220</name>
</gene>
<protein>
    <submittedName>
        <fullName evidence="2">Uncharacterized protein</fullName>
    </submittedName>
</protein>
<reference evidence="2" key="1">
    <citation type="journal article" date="2023" name="Science">
        <title>Genome structures resolve the early diversification of teleost fishes.</title>
        <authorList>
            <person name="Parey E."/>
            <person name="Louis A."/>
            <person name="Montfort J."/>
            <person name="Bouchez O."/>
            <person name="Roques C."/>
            <person name="Iampietro C."/>
            <person name="Lluch J."/>
            <person name="Castinel A."/>
            <person name="Donnadieu C."/>
            <person name="Desvignes T."/>
            <person name="Floi Bucao C."/>
            <person name="Jouanno E."/>
            <person name="Wen M."/>
            <person name="Mejri S."/>
            <person name="Dirks R."/>
            <person name="Jansen H."/>
            <person name="Henkel C."/>
            <person name="Chen W.J."/>
            <person name="Zahm M."/>
            <person name="Cabau C."/>
            <person name="Klopp C."/>
            <person name="Thompson A.W."/>
            <person name="Robinson-Rechavi M."/>
            <person name="Braasch I."/>
            <person name="Lecointre G."/>
            <person name="Bobe J."/>
            <person name="Postlethwait J.H."/>
            <person name="Berthelot C."/>
            <person name="Roest Crollius H."/>
            <person name="Guiguen Y."/>
        </authorList>
    </citation>
    <scope>NUCLEOTIDE SEQUENCE</scope>
    <source>
        <strain evidence="2">NC1722</strain>
    </source>
</reference>
<dbReference type="Proteomes" id="UP001221898">
    <property type="component" value="Unassembled WGS sequence"/>
</dbReference>
<dbReference type="AlphaFoldDB" id="A0AAD7RJD2"/>
<evidence type="ECO:0000313" key="3">
    <source>
        <dbReference type="Proteomes" id="UP001221898"/>
    </source>
</evidence>
<feature type="compositionally biased region" description="Basic and acidic residues" evidence="1">
    <location>
        <begin position="78"/>
        <end position="87"/>
    </location>
</feature>
<proteinExistence type="predicted"/>
<sequence length="115" mass="12270">MDMQQRSASLAFLPLRLQFHLTDKPAAAAAASERAPRSAPAPEIHLPHSASALRPAAGKNINSDPARAGRLSLQRLGVDAREEESVRGVRRTGRRGESPLGDGPQGWETAPGTWS</sequence>
<dbReference type="EMBL" id="JAINUG010000253">
    <property type="protein sequence ID" value="KAJ8385306.1"/>
    <property type="molecule type" value="Genomic_DNA"/>
</dbReference>